<accession>A0A2P8HC47</accession>
<dbReference type="Pfam" id="PF01047">
    <property type="entry name" value="MarR"/>
    <property type="match status" value="1"/>
</dbReference>
<dbReference type="PANTHER" id="PTHR13947:SF37">
    <property type="entry name" value="LD18367P"/>
    <property type="match status" value="1"/>
</dbReference>
<gene>
    <name evidence="4" type="ORF">CLV51_107111</name>
</gene>
<evidence type="ECO:0000313" key="4">
    <source>
        <dbReference type="EMBL" id="PSL43800.1"/>
    </source>
</evidence>
<organism evidence="4 5">
    <name type="scientific">Chitinophaga niastensis</name>
    <dbReference type="NCBI Taxonomy" id="536980"/>
    <lineage>
        <taxon>Bacteria</taxon>
        <taxon>Pseudomonadati</taxon>
        <taxon>Bacteroidota</taxon>
        <taxon>Chitinophagia</taxon>
        <taxon>Chitinophagales</taxon>
        <taxon>Chitinophagaceae</taxon>
        <taxon>Chitinophaga</taxon>
    </lineage>
</organism>
<dbReference type="Gene3D" id="3.40.630.30">
    <property type="match status" value="1"/>
</dbReference>
<protein>
    <submittedName>
        <fullName evidence="4">MarR family transcriptional regulator with acetyltransferase activity</fullName>
    </submittedName>
</protein>
<dbReference type="InterPro" id="IPR036388">
    <property type="entry name" value="WH-like_DNA-bd_sf"/>
</dbReference>
<dbReference type="Proteomes" id="UP000240971">
    <property type="component" value="Unassembled WGS sequence"/>
</dbReference>
<dbReference type="InterPro" id="IPR000835">
    <property type="entry name" value="HTH_MarR-typ"/>
</dbReference>
<dbReference type="EMBL" id="PYAW01000007">
    <property type="protein sequence ID" value="PSL43800.1"/>
    <property type="molecule type" value="Genomic_DNA"/>
</dbReference>
<dbReference type="InterPro" id="IPR050769">
    <property type="entry name" value="NAT_camello-type"/>
</dbReference>
<dbReference type="PROSITE" id="PS50995">
    <property type="entry name" value="HTH_MARR_2"/>
    <property type="match status" value="1"/>
</dbReference>
<dbReference type="Gene3D" id="1.10.10.10">
    <property type="entry name" value="Winged helix-like DNA-binding domain superfamily/Winged helix DNA-binding domain"/>
    <property type="match status" value="1"/>
</dbReference>
<keyword evidence="1 4" id="KW-0808">Transferase</keyword>
<name>A0A2P8HC47_CHINA</name>
<evidence type="ECO:0000313" key="5">
    <source>
        <dbReference type="Proteomes" id="UP000240971"/>
    </source>
</evidence>
<comment type="caution">
    <text evidence="4">The sequence shown here is derived from an EMBL/GenBank/DDBJ whole genome shotgun (WGS) entry which is preliminary data.</text>
</comment>
<dbReference type="GO" id="GO:0003700">
    <property type="term" value="F:DNA-binding transcription factor activity"/>
    <property type="evidence" value="ECO:0007669"/>
    <property type="project" value="InterPro"/>
</dbReference>
<dbReference type="SUPFAM" id="SSF55729">
    <property type="entry name" value="Acyl-CoA N-acyltransferases (Nat)"/>
    <property type="match status" value="1"/>
</dbReference>
<evidence type="ECO:0000256" key="1">
    <source>
        <dbReference type="ARBA" id="ARBA00022679"/>
    </source>
</evidence>
<dbReference type="SMART" id="SM00347">
    <property type="entry name" value="HTH_MARR"/>
    <property type="match status" value="1"/>
</dbReference>
<dbReference type="InterPro" id="IPR016181">
    <property type="entry name" value="Acyl_CoA_acyltransferase"/>
</dbReference>
<dbReference type="AlphaFoldDB" id="A0A2P8HC47"/>
<dbReference type="InterPro" id="IPR000182">
    <property type="entry name" value="GNAT_dom"/>
</dbReference>
<evidence type="ECO:0000259" key="3">
    <source>
        <dbReference type="PROSITE" id="PS51186"/>
    </source>
</evidence>
<dbReference type="GO" id="GO:0008080">
    <property type="term" value="F:N-acetyltransferase activity"/>
    <property type="evidence" value="ECO:0007669"/>
    <property type="project" value="InterPro"/>
</dbReference>
<dbReference type="Pfam" id="PF00583">
    <property type="entry name" value="Acetyltransf_1"/>
    <property type="match status" value="1"/>
</dbReference>
<evidence type="ECO:0000259" key="2">
    <source>
        <dbReference type="PROSITE" id="PS50995"/>
    </source>
</evidence>
<dbReference type="PROSITE" id="PS51186">
    <property type="entry name" value="GNAT"/>
    <property type="match status" value="1"/>
</dbReference>
<dbReference type="CDD" id="cd04301">
    <property type="entry name" value="NAT_SF"/>
    <property type="match status" value="1"/>
</dbReference>
<reference evidence="4 5" key="1">
    <citation type="submission" date="2018-03" db="EMBL/GenBank/DDBJ databases">
        <title>Genomic Encyclopedia of Archaeal and Bacterial Type Strains, Phase II (KMG-II): from individual species to whole genera.</title>
        <authorList>
            <person name="Goeker M."/>
        </authorList>
    </citation>
    <scope>NUCLEOTIDE SEQUENCE [LARGE SCALE GENOMIC DNA]</scope>
    <source>
        <strain evidence="4 5">DSM 24859</strain>
    </source>
</reference>
<proteinExistence type="predicted"/>
<dbReference type="InterPro" id="IPR036390">
    <property type="entry name" value="WH_DNA-bd_sf"/>
</dbReference>
<feature type="domain" description="HTH marR-type" evidence="2">
    <location>
        <begin position="18"/>
        <end position="153"/>
    </location>
</feature>
<sequence>MSSILVILVDKQYPMSADIQTIGDIRRFNRFYTGMIGLLNQHILESNLSLSEVRVLYEIGQQDKCTAGQLIAALKIDGGYLSRMLKKFEKEGWLSRQQSTGDGRTFFLHLTNSGKKMLAGLDEKSTEEIRQLVDPLPEKQQQQVAGAMKTIQEVLSAPSVAPVADIHFRYNLLPGDVGYLIYLHGHLYARESGYNLEFEAYVCKTFYEFLPTYNPAKDRIFLATVDNQIVGAVAILGSSRHLAQLRWFIIHPDYRGRGLGKKLLEQALDFCREKHYQKVYLMTTSMQETAIALYKRAGFRKTGEKYLQQWGQQLYEQRYDMELF</sequence>
<feature type="domain" description="N-acetyltransferase" evidence="3">
    <location>
        <begin position="177"/>
        <end position="324"/>
    </location>
</feature>
<dbReference type="PANTHER" id="PTHR13947">
    <property type="entry name" value="GNAT FAMILY N-ACETYLTRANSFERASE"/>
    <property type="match status" value="1"/>
</dbReference>
<dbReference type="SUPFAM" id="SSF46785">
    <property type="entry name" value="Winged helix' DNA-binding domain"/>
    <property type="match status" value="1"/>
</dbReference>
<keyword evidence="5" id="KW-1185">Reference proteome</keyword>